<evidence type="ECO:0000256" key="3">
    <source>
        <dbReference type="ARBA" id="ARBA00022630"/>
    </source>
</evidence>
<dbReference type="InterPro" id="IPR010209">
    <property type="entry name" value="Ion_transpt_RnfG/RsxG"/>
</dbReference>
<dbReference type="Pfam" id="PF04205">
    <property type="entry name" value="FMN_bind"/>
    <property type="match status" value="1"/>
</dbReference>
<dbReference type="GO" id="GO:0010181">
    <property type="term" value="F:FMN binding"/>
    <property type="evidence" value="ECO:0007669"/>
    <property type="project" value="InterPro"/>
</dbReference>
<comment type="cofactor">
    <cofactor evidence="6">
        <name>FMN</name>
        <dbReference type="ChEBI" id="CHEBI:58210"/>
    </cofactor>
</comment>
<evidence type="ECO:0000256" key="2">
    <source>
        <dbReference type="ARBA" id="ARBA00022553"/>
    </source>
</evidence>
<keyword evidence="5 6" id="KW-0249">Electron transport</keyword>
<dbReference type="STRING" id="656914.SAMN00017405_2024"/>
<dbReference type="SMART" id="SM00900">
    <property type="entry name" value="FMN_bind"/>
    <property type="match status" value="1"/>
</dbReference>
<reference evidence="8 9" key="1">
    <citation type="submission" date="2017-04" db="EMBL/GenBank/DDBJ databases">
        <authorList>
            <person name="Afonso C.L."/>
            <person name="Miller P.J."/>
            <person name="Scott M.A."/>
            <person name="Spackman E."/>
            <person name="Goraichik I."/>
            <person name="Dimitrov K.M."/>
            <person name="Suarez D.L."/>
            <person name="Swayne D.E."/>
        </authorList>
    </citation>
    <scope>NUCLEOTIDE SEQUENCE [LARGE SCALE GENOMIC DNA]</scope>
    <source>
        <strain evidence="8 9">DSM 11270</strain>
    </source>
</reference>
<evidence type="ECO:0000256" key="6">
    <source>
        <dbReference type="HAMAP-Rule" id="MF_00479"/>
    </source>
</evidence>
<feature type="modified residue" description="FMN phosphoryl threonine" evidence="6">
    <location>
        <position position="168"/>
    </location>
</feature>
<keyword evidence="6" id="KW-0472">Membrane</keyword>
<keyword evidence="6" id="KW-1278">Translocase</keyword>
<dbReference type="GO" id="GO:0022900">
    <property type="term" value="P:electron transport chain"/>
    <property type="evidence" value="ECO:0007669"/>
    <property type="project" value="UniProtKB-UniRule"/>
</dbReference>
<sequence>MREVIKLGLFLLSVCVLVGFSTSYVNELTKPIILEKERVTQEEGLKEVFVNADEIKDETEKYLESTENSVIKQVNVALKEGKQLGAIYLVEPRGYSSNLKILVGFDIANREITNIKVLSQAETPGLGAQVEEAWFAERFKGKSAKEDLEIVKNPAKEDNEIEAITASTITSKAVAHGVNEARKHFEENFK</sequence>
<comment type="subcellular location">
    <subcellularLocation>
        <location evidence="6">Cell membrane</location>
        <topology evidence="6">Single-pass membrane protein</topology>
    </subcellularLocation>
</comment>
<keyword evidence="2 6" id="KW-0597">Phosphoprotein</keyword>
<dbReference type="AlphaFoldDB" id="A0A1W1UIR5"/>
<keyword evidence="6" id="KW-1003">Cell membrane</keyword>
<dbReference type="GO" id="GO:0005886">
    <property type="term" value="C:plasma membrane"/>
    <property type="evidence" value="ECO:0007669"/>
    <property type="project" value="UniProtKB-SubCell"/>
</dbReference>
<evidence type="ECO:0000256" key="5">
    <source>
        <dbReference type="ARBA" id="ARBA00022982"/>
    </source>
</evidence>
<gene>
    <name evidence="6" type="primary">rnfG</name>
    <name evidence="8" type="ORF">SAMN00017405_2024</name>
</gene>
<keyword evidence="1 6" id="KW-0813">Transport</keyword>
<dbReference type="EMBL" id="FWWT01000006">
    <property type="protein sequence ID" value="SMB81015.1"/>
    <property type="molecule type" value="Genomic_DNA"/>
</dbReference>
<keyword evidence="6" id="KW-0812">Transmembrane</keyword>
<evidence type="ECO:0000313" key="9">
    <source>
        <dbReference type="Proteomes" id="UP000192731"/>
    </source>
</evidence>
<evidence type="ECO:0000259" key="7">
    <source>
        <dbReference type="SMART" id="SM00900"/>
    </source>
</evidence>
<name>A0A1W1UIR5_DESTI</name>
<evidence type="ECO:0000256" key="4">
    <source>
        <dbReference type="ARBA" id="ARBA00022643"/>
    </source>
</evidence>
<dbReference type="InterPro" id="IPR007329">
    <property type="entry name" value="FMN-bd"/>
</dbReference>
<keyword evidence="6" id="KW-1133">Transmembrane helix</keyword>
<dbReference type="GO" id="GO:0009055">
    <property type="term" value="F:electron transfer activity"/>
    <property type="evidence" value="ECO:0007669"/>
    <property type="project" value="InterPro"/>
</dbReference>
<protein>
    <recommendedName>
        <fullName evidence="6">Ion-translocating oxidoreductase complex subunit G</fullName>
        <ecNumber evidence="6">7.-.-.-</ecNumber>
    </recommendedName>
    <alternativeName>
        <fullName evidence="6">Rnf electron transport complex subunit G</fullName>
    </alternativeName>
</protein>
<evidence type="ECO:0000256" key="1">
    <source>
        <dbReference type="ARBA" id="ARBA00022448"/>
    </source>
</evidence>
<dbReference type="EC" id="7.-.-.-" evidence="6"/>
<dbReference type="PANTHER" id="PTHR36118:SF1">
    <property type="entry name" value="ION-TRANSLOCATING OXIDOREDUCTASE COMPLEX SUBUNIT G"/>
    <property type="match status" value="1"/>
</dbReference>
<dbReference type="PIRSF" id="PIRSF006091">
    <property type="entry name" value="E_trnsport_RnfG"/>
    <property type="match status" value="1"/>
</dbReference>
<keyword evidence="4 6" id="KW-0288">FMN</keyword>
<dbReference type="NCBIfam" id="TIGR01947">
    <property type="entry name" value="rnfG"/>
    <property type="match status" value="1"/>
</dbReference>
<keyword evidence="3 6" id="KW-0285">Flavoprotein</keyword>
<keyword evidence="9" id="KW-1185">Reference proteome</keyword>
<dbReference type="OrthoDB" id="1704220at2"/>
<dbReference type="RefSeq" id="WP_084052058.1">
    <property type="nucleotide sequence ID" value="NZ_FWWT01000006.1"/>
</dbReference>
<comment type="similarity">
    <text evidence="6">Belongs to the RnfG family.</text>
</comment>
<accession>A0A1W1UIR5</accession>
<organism evidence="8 9">
    <name type="scientific">Desulfonispora thiosulfatigenes DSM 11270</name>
    <dbReference type="NCBI Taxonomy" id="656914"/>
    <lineage>
        <taxon>Bacteria</taxon>
        <taxon>Bacillati</taxon>
        <taxon>Bacillota</taxon>
        <taxon>Clostridia</taxon>
        <taxon>Eubacteriales</taxon>
        <taxon>Peptococcaceae</taxon>
        <taxon>Desulfonispora</taxon>
    </lineage>
</organism>
<dbReference type="HAMAP" id="MF_00479">
    <property type="entry name" value="RsxG_RnfG"/>
    <property type="match status" value="1"/>
</dbReference>
<comment type="subunit">
    <text evidence="6">The complex is composed of six subunits: RnfA, RnfB, RnfC, RnfD, RnfE and RnfG.</text>
</comment>
<evidence type="ECO:0000313" key="8">
    <source>
        <dbReference type="EMBL" id="SMB81015.1"/>
    </source>
</evidence>
<comment type="function">
    <text evidence="6">Part of a membrane-bound complex that couples electron transfer with translocation of ions across the membrane.</text>
</comment>
<dbReference type="Proteomes" id="UP000192731">
    <property type="component" value="Unassembled WGS sequence"/>
</dbReference>
<proteinExistence type="inferred from homology"/>
<dbReference type="PANTHER" id="PTHR36118">
    <property type="entry name" value="ION-TRANSLOCATING OXIDOREDUCTASE COMPLEX SUBUNIT G"/>
    <property type="match status" value="1"/>
</dbReference>
<feature type="domain" description="FMN-binding" evidence="7">
    <location>
        <begin position="94"/>
        <end position="185"/>
    </location>
</feature>